<dbReference type="PIRSF" id="PIRSF007860">
    <property type="entry name" value="VPS11"/>
    <property type="match status" value="1"/>
</dbReference>
<keyword evidence="4" id="KW-0863">Zinc-finger</keyword>
<dbReference type="PROSITE" id="PS50236">
    <property type="entry name" value="CHCR"/>
    <property type="match status" value="2"/>
</dbReference>
<dbReference type="GO" id="GO:0008270">
    <property type="term" value="F:zinc ion binding"/>
    <property type="evidence" value="ECO:0007669"/>
    <property type="project" value="UniProtKB-KW"/>
</dbReference>
<dbReference type="InterPro" id="IPR036322">
    <property type="entry name" value="WD40_repeat_dom_sf"/>
</dbReference>
<evidence type="ECO:0000256" key="4">
    <source>
        <dbReference type="ARBA" id="ARBA00022771"/>
    </source>
</evidence>
<keyword evidence="6" id="KW-0653">Protein transport</keyword>
<comment type="subcellular location">
    <subcellularLocation>
        <location evidence="1">Endomembrane system</location>
        <topology evidence="1">Peripheral membrane protein</topology>
    </subcellularLocation>
</comment>
<dbReference type="GO" id="GO:0030674">
    <property type="term" value="F:protein-macromolecule adaptor activity"/>
    <property type="evidence" value="ECO:0007669"/>
    <property type="project" value="TreeGrafter"/>
</dbReference>
<dbReference type="OrthoDB" id="26184at2759"/>
<evidence type="ECO:0000256" key="7">
    <source>
        <dbReference type="ARBA" id="ARBA00023136"/>
    </source>
</evidence>
<keyword evidence="13" id="KW-1185">Reference proteome</keyword>
<protein>
    <recommendedName>
        <fullName evidence="8">Vacuolar protein sorting-associated protein 11 homolog</fullName>
    </recommendedName>
</protein>
<evidence type="ECO:0000259" key="11">
    <source>
        <dbReference type="Pfam" id="PF23341"/>
    </source>
</evidence>
<organism evidence="12 13">
    <name type="scientific">Blastocystis sp. subtype 1 (strain ATCC 50177 / NandII)</name>
    <dbReference type="NCBI Taxonomy" id="478820"/>
    <lineage>
        <taxon>Eukaryota</taxon>
        <taxon>Sar</taxon>
        <taxon>Stramenopiles</taxon>
        <taxon>Bigyra</taxon>
        <taxon>Opalozoa</taxon>
        <taxon>Opalinata</taxon>
        <taxon>Blastocystidae</taxon>
        <taxon>Blastocystis</taxon>
    </lineage>
</organism>
<dbReference type="CDD" id="cd16688">
    <property type="entry name" value="RING-H2_Vps11"/>
    <property type="match status" value="1"/>
</dbReference>
<feature type="domain" description="PEP5/VPS11 N-terminal" evidence="11">
    <location>
        <begin position="127"/>
        <end position="374"/>
    </location>
</feature>
<evidence type="ECO:0000256" key="3">
    <source>
        <dbReference type="ARBA" id="ARBA00022723"/>
    </source>
</evidence>
<dbReference type="Pfam" id="PF23341">
    <property type="entry name" value="PEP5_VPS11_N"/>
    <property type="match status" value="2"/>
</dbReference>
<dbReference type="InterPro" id="IPR057307">
    <property type="entry name" value="PEP5_VPS11_N"/>
</dbReference>
<dbReference type="SUPFAM" id="SSF50978">
    <property type="entry name" value="WD40 repeat-like"/>
    <property type="match status" value="1"/>
</dbReference>
<dbReference type="STRING" id="478820.A0A196SFF6"/>
<dbReference type="PANTHER" id="PTHR23323">
    <property type="entry name" value="VACUOLAR PROTEIN SORTING-ASSOCIATED PROTEIN"/>
    <property type="match status" value="1"/>
</dbReference>
<dbReference type="InterPro" id="IPR016528">
    <property type="entry name" value="VPS11"/>
</dbReference>
<dbReference type="GO" id="GO:0007032">
    <property type="term" value="P:endosome organization"/>
    <property type="evidence" value="ECO:0007669"/>
    <property type="project" value="TreeGrafter"/>
</dbReference>
<dbReference type="InterPro" id="IPR015943">
    <property type="entry name" value="WD40/YVTN_repeat-like_dom_sf"/>
</dbReference>
<accession>A0A196SFF6</accession>
<dbReference type="Gene3D" id="2.130.10.10">
    <property type="entry name" value="YVTN repeat-like/Quinoprotein amine dehydrogenase"/>
    <property type="match status" value="1"/>
</dbReference>
<comment type="caution">
    <text evidence="12">The sequence shown here is derived from an EMBL/GenBank/DDBJ whole genome shotgun (WGS) entry which is preliminary data.</text>
</comment>
<dbReference type="PANTHER" id="PTHR23323:SF24">
    <property type="entry name" value="VACUOLAR PROTEIN SORTING-ASSOCIATED PROTEIN 11 HOMOLOG"/>
    <property type="match status" value="1"/>
</dbReference>
<dbReference type="InterPro" id="IPR000547">
    <property type="entry name" value="Clathrin_H-chain/VPS_repeat"/>
</dbReference>
<evidence type="ECO:0000256" key="1">
    <source>
        <dbReference type="ARBA" id="ARBA00004184"/>
    </source>
</evidence>
<dbReference type="EMBL" id="LXWW01000183">
    <property type="protein sequence ID" value="OAO15056.1"/>
    <property type="molecule type" value="Genomic_DNA"/>
</dbReference>
<feature type="region of interest" description="Disordered" evidence="10">
    <location>
        <begin position="598"/>
        <end position="636"/>
    </location>
</feature>
<dbReference type="GO" id="GO:0030897">
    <property type="term" value="C:HOPS complex"/>
    <property type="evidence" value="ECO:0007669"/>
    <property type="project" value="TreeGrafter"/>
</dbReference>
<dbReference type="GO" id="GO:0006886">
    <property type="term" value="P:intracellular protein transport"/>
    <property type="evidence" value="ECO:0007669"/>
    <property type="project" value="UniProtKB-UniRule"/>
</dbReference>
<feature type="repeat" description="CHCR" evidence="9">
    <location>
        <begin position="432"/>
        <end position="580"/>
    </location>
</feature>
<keyword evidence="5" id="KW-0862">Zinc</keyword>
<evidence type="ECO:0000256" key="9">
    <source>
        <dbReference type="PROSITE-ProRule" id="PRU01006"/>
    </source>
</evidence>
<proteinExistence type="inferred from homology"/>
<sequence length="1004" mass="112729">MWRRFNFFVSELLQTDSPTSSLFALQAVDVTCVAGGNGQLLFADSEGGITICNQNYSLKRFQAHSGCINFAYYYKSSSILLTISSDIDNRAEAEIAHSREVSNRYRASLAANSHYDWILKDLCLANTVSSPEGSIRNEVKLWKMNTLDESDNPVCLRTFSFFPSSSTEIITSLAVDEDNDMLCVGCRSGLLFYLQGDVSRMKWIQPSSIETNLSEPVTGLYFAPSENPNTLFLYCVSATHTGVFSITLGPRRIITFTSLSDTVGSEPGCSCITDQHELIVGRDAGLYRYRNGEECGCYSVPGKKQFVQSFKDCIFVSDTHEDVERITIYNMQAHFIEYQGPVLRDQKSEPITAVYTEWGDIFVTTAEHSVFCLHKLDLQTKLHALYEQKLFSVALTLAHNNNLYYGSIVEIHKLYGDYLYQQGNFSDAVVEYEKTIGVIEPSYVIRKFLDAKQLPNLTEYLEALHKQGLANSEHTTLLINCYSKLNKQEKLKEFVYADKDNMKFDVNTAITVLSNCGCDDEALFLAKKNELHTVYLRILIEKKSDFEGAVAYINHLAFPDAETALQLFGRSLLDHVPAQACALITTLCIDYQPLPDDDTPVPPTPATTPVPTTTVTPSDRSAPTTPVLPAPLGSLTPQPPLSSLRQHIRYSLRSRRSLKASVSLSAAAPALLATLGESAITPVYGNPSQYIPLFAGHIELLQQFLEQVTQRAQPCDTCTWNTLLELQLREEKAAQGEVKARAHEKVMKTLTQPEAQYDKEEALVLVQSYEHQEGQLFLYKEMGMYSLLLQHYLAMKDFPAIVSLCQEMQSGADNLWIELLMVLARAETVDLPLLQQILNYIERNQVLPILYALQILSQNERVTVSMVQQFITRSLQKERGIIQTDKERIDDVTLSNQSLKKEIQSLMSGARIFQANKCANCNLPLELPAVHFLCGHSYHLSCLPEENSGCSRCAYKFKPYLTLAPAPTEEEFYRALKQGKDGFGVMADFFGKRMFSSMDGEEKK</sequence>
<evidence type="ECO:0000256" key="5">
    <source>
        <dbReference type="ARBA" id="ARBA00022833"/>
    </source>
</evidence>
<feature type="domain" description="PEP5/VPS11 N-terminal" evidence="11">
    <location>
        <begin position="2"/>
        <end position="89"/>
    </location>
</feature>
<evidence type="ECO:0000256" key="10">
    <source>
        <dbReference type="SAM" id="MobiDB-lite"/>
    </source>
</evidence>
<dbReference type="InterPro" id="IPR057308">
    <property type="entry name" value="CHCR_PEP5_VPS11"/>
</dbReference>
<evidence type="ECO:0000313" key="13">
    <source>
        <dbReference type="Proteomes" id="UP000078348"/>
    </source>
</evidence>
<keyword evidence="7 8" id="KW-0472">Membrane</keyword>
<keyword evidence="3" id="KW-0479">Metal-binding</keyword>
<reference evidence="12 13" key="1">
    <citation type="submission" date="2016-05" db="EMBL/GenBank/DDBJ databases">
        <title>Nuclear genome of Blastocystis sp. subtype 1 NandII.</title>
        <authorList>
            <person name="Gentekaki E."/>
            <person name="Curtis B."/>
            <person name="Stairs C."/>
            <person name="Eme L."/>
            <person name="Herman E."/>
            <person name="Klimes V."/>
            <person name="Arias M.C."/>
            <person name="Elias M."/>
            <person name="Hilliou F."/>
            <person name="Klute M."/>
            <person name="Malik S.-B."/>
            <person name="Pightling A."/>
            <person name="Rachubinski R."/>
            <person name="Salas D."/>
            <person name="Schlacht A."/>
            <person name="Suga H."/>
            <person name="Archibald J."/>
            <person name="Ball S.G."/>
            <person name="Clark G."/>
            <person name="Dacks J."/>
            <person name="Van Der Giezen M."/>
            <person name="Tsaousis A."/>
            <person name="Roger A."/>
        </authorList>
    </citation>
    <scope>NUCLEOTIDE SEQUENCE [LARGE SCALE GENOMIC DNA]</scope>
    <source>
        <strain evidence="13">ATCC 50177 / NandII</strain>
    </source>
</reference>
<evidence type="ECO:0000256" key="8">
    <source>
        <dbReference type="PIRNR" id="PIRNR007860"/>
    </source>
</evidence>
<evidence type="ECO:0000256" key="6">
    <source>
        <dbReference type="ARBA" id="ARBA00022927"/>
    </source>
</evidence>
<dbReference type="Pfam" id="PF23356">
    <property type="entry name" value="TPR_PEP5_VPS11"/>
    <property type="match status" value="2"/>
</dbReference>
<dbReference type="GO" id="GO:0005768">
    <property type="term" value="C:endosome"/>
    <property type="evidence" value="ECO:0007669"/>
    <property type="project" value="TreeGrafter"/>
</dbReference>
<keyword evidence="2" id="KW-0813">Transport</keyword>
<name>A0A196SFF6_BLAHN</name>
<dbReference type="Proteomes" id="UP000078348">
    <property type="component" value="Unassembled WGS sequence"/>
</dbReference>
<dbReference type="GO" id="GO:0006904">
    <property type="term" value="P:vesicle docking involved in exocytosis"/>
    <property type="evidence" value="ECO:0007669"/>
    <property type="project" value="TreeGrafter"/>
</dbReference>
<dbReference type="GO" id="GO:0007033">
    <property type="term" value="P:vacuole organization"/>
    <property type="evidence" value="ECO:0007669"/>
    <property type="project" value="TreeGrafter"/>
</dbReference>
<dbReference type="GO" id="GO:0048284">
    <property type="term" value="P:organelle fusion"/>
    <property type="evidence" value="ECO:0007669"/>
    <property type="project" value="TreeGrafter"/>
</dbReference>
<evidence type="ECO:0000256" key="2">
    <source>
        <dbReference type="ARBA" id="ARBA00022448"/>
    </source>
</evidence>
<evidence type="ECO:0000313" key="12">
    <source>
        <dbReference type="EMBL" id="OAO15056.1"/>
    </source>
</evidence>
<feature type="repeat" description="CHCR" evidence="9">
    <location>
        <begin position="668"/>
        <end position="832"/>
    </location>
</feature>
<gene>
    <name evidence="12" type="ORF">AV274_3272</name>
</gene>
<comment type="similarity">
    <text evidence="8">Belongs to the VPS11 family.</text>
</comment>
<dbReference type="AlphaFoldDB" id="A0A196SFF6"/>